<comment type="pathway">
    <text evidence="1">Carbohydrate degradation; 2-deoxy-D-ribose 1-phosphate degradation; D-glyceraldehyde 3-phosphate and acetaldehyde from 2-deoxy-alpha-D-ribose 1-phosphate: step 2/2.</text>
</comment>
<dbReference type="GO" id="GO:0016052">
    <property type="term" value="P:carbohydrate catabolic process"/>
    <property type="evidence" value="ECO:0007669"/>
    <property type="project" value="TreeGrafter"/>
</dbReference>
<keyword evidence="10" id="KW-1185">Reference proteome</keyword>
<comment type="catalytic activity">
    <reaction evidence="6">
        <text>2-deoxy-D-ribose 5-phosphate = D-glyceraldehyde 3-phosphate + acetaldehyde</text>
        <dbReference type="Rhea" id="RHEA:12821"/>
        <dbReference type="ChEBI" id="CHEBI:15343"/>
        <dbReference type="ChEBI" id="CHEBI:59776"/>
        <dbReference type="ChEBI" id="CHEBI:62877"/>
        <dbReference type="EC" id="4.1.2.4"/>
    </reaction>
</comment>
<dbReference type="GO" id="GO:0005737">
    <property type="term" value="C:cytoplasm"/>
    <property type="evidence" value="ECO:0007669"/>
    <property type="project" value="InterPro"/>
</dbReference>
<dbReference type="GO" id="GO:0004139">
    <property type="term" value="F:deoxyribose-phosphate aldolase activity"/>
    <property type="evidence" value="ECO:0007669"/>
    <property type="project" value="UniProtKB-UniRule"/>
</dbReference>
<evidence type="ECO:0000313" key="8">
    <source>
        <dbReference type="EMBL" id="MBB4009624.1"/>
    </source>
</evidence>
<dbReference type="AlphaFoldDB" id="A0A1Q9A946"/>
<dbReference type="GO" id="GO:0009264">
    <property type="term" value="P:deoxyribonucleotide catabolic process"/>
    <property type="evidence" value="ECO:0007669"/>
    <property type="project" value="UniProtKB-UniRule"/>
</dbReference>
<evidence type="ECO:0000256" key="5">
    <source>
        <dbReference type="ARBA" id="ARBA00023270"/>
    </source>
</evidence>
<dbReference type="NCBIfam" id="TIGR00126">
    <property type="entry name" value="deoC"/>
    <property type="match status" value="1"/>
</dbReference>
<dbReference type="SMART" id="SM01133">
    <property type="entry name" value="DeoC"/>
    <property type="match status" value="1"/>
</dbReference>
<gene>
    <name evidence="9" type="ORF">BJF91_06340</name>
    <name evidence="8" type="ORF">GGQ71_003912</name>
</gene>
<dbReference type="PIRSF" id="PIRSF001357">
    <property type="entry name" value="DeoC"/>
    <property type="match status" value="1"/>
</dbReference>
<dbReference type="STRING" id="887144.BJF91_06340"/>
<evidence type="ECO:0000256" key="1">
    <source>
        <dbReference type="ARBA" id="ARBA00004816"/>
    </source>
</evidence>
<dbReference type="InterPro" id="IPR013785">
    <property type="entry name" value="Aldolase_TIM"/>
</dbReference>
<dbReference type="Gene3D" id="3.20.20.70">
    <property type="entry name" value="Aldolase class I"/>
    <property type="match status" value="1"/>
</dbReference>
<evidence type="ECO:0000256" key="6">
    <source>
        <dbReference type="ARBA" id="ARBA00048791"/>
    </source>
</evidence>
<protein>
    <recommendedName>
        <fullName evidence="3 7">Deoxyribose-phosphate aldolase</fullName>
        <ecNumber evidence="3 7">4.1.2.4</ecNumber>
    </recommendedName>
</protein>
<dbReference type="PANTHER" id="PTHR10889:SF3">
    <property type="entry name" value="DEOXYRIBOSE-PHOSPHATE ALDOLASE"/>
    <property type="match status" value="1"/>
</dbReference>
<reference evidence="8 11" key="2">
    <citation type="submission" date="2020-08" db="EMBL/GenBank/DDBJ databases">
        <title>Genomic Encyclopedia of Type Strains, Phase IV (KMG-IV): sequencing the most valuable type-strain genomes for metagenomic binning, comparative biology and taxonomic classification.</title>
        <authorList>
            <person name="Goeker M."/>
        </authorList>
    </citation>
    <scope>NUCLEOTIDE SEQUENCE [LARGE SCALE GENOMIC DNA]</scope>
    <source>
        <strain evidence="8 11">DSM 100021</strain>
    </source>
</reference>
<dbReference type="PANTHER" id="PTHR10889">
    <property type="entry name" value="DEOXYRIBOSE-PHOSPHATE ALDOLASE"/>
    <property type="match status" value="1"/>
</dbReference>
<proteinExistence type="inferred from homology"/>
<evidence type="ECO:0000256" key="4">
    <source>
        <dbReference type="ARBA" id="ARBA00023239"/>
    </source>
</evidence>
<keyword evidence="5" id="KW-0704">Schiff base</keyword>
<dbReference type="EMBL" id="JACIED010000005">
    <property type="protein sequence ID" value="MBB4009624.1"/>
    <property type="molecule type" value="Genomic_DNA"/>
</dbReference>
<evidence type="ECO:0000256" key="3">
    <source>
        <dbReference type="ARBA" id="ARBA00012515"/>
    </source>
</evidence>
<evidence type="ECO:0000256" key="2">
    <source>
        <dbReference type="ARBA" id="ARBA00009473"/>
    </source>
</evidence>
<comment type="caution">
    <text evidence="9">The sequence shown here is derived from an EMBL/GenBank/DDBJ whole genome shotgun (WGS) entry which is preliminary data.</text>
</comment>
<dbReference type="Proteomes" id="UP000185598">
    <property type="component" value="Unassembled WGS sequence"/>
</dbReference>
<evidence type="ECO:0000313" key="11">
    <source>
        <dbReference type="Proteomes" id="UP000544107"/>
    </source>
</evidence>
<sequence length="262" mass="27544">MDSRELRECAAVALSVLDLTNLKDDCTSAEIEDLCARATSPLGHTAAICIWPRFIAQARAILGTESPVRIATVVNFPSGDLDVATVVAETRAALADGADEIDLVIPYRAFMAGDEAAVERMIAAVRAEIAAPALLKTILETGELKSASLVSRASQIAIAGGADFIKTSTGKVSVNATLEAADLMLQEIRASGRKVGFKPAGGISTVKDASLYFRHASAIMGEDWVMPSTFRFGASGLFNDIQAIMTGEKATGQKADSQTSSY</sequence>
<dbReference type="Proteomes" id="UP000544107">
    <property type="component" value="Unassembled WGS sequence"/>
</dbReference>
<comment type="similarity">
    <text evidence="2">Belongs to the DeoC/FbaB aldolase family. DeoC type 2 subfamily.</text>
</comment>
<dbReference type="EC" id="4.1.2.4" evidence="3 7"/>
<organism evidence="9 10">
    <name type="scientific">Allorhizobium taibaishanense</name>
    <dbReference type="NCBI Taxonomy" id="887144"/>
    <lineage>
        <taxon>Bacteria</taxon>
        <taxon>Pseudomonadati</taxon>
        <taxon>Pseudomonadota</taxon>
        <taxon>Alphaproteobacteria</taxon>
        <taxon>Hyphomicrobiales</taxon>
        <taxon>Rhizobiaceae</taxon>
        <taxon>Rhizobium/Agrobacterium group</taxon>
        <taxon>Allorhizobium</taxon>
    </lineage>
</organism>
<dbReference type="InterPro" id="IPR011343">
    <property type="entry name" value="DeoC"/>
</dbReference>
<evidence type="ECO:0000313" key="9">
    <source>
        <dbReference type="EMBL" id="OLP51122.1"/>
    </source>
</evidence>
<dbReference type="InterPro" id="IPR002915">
    <property type="entry name" value="DeoC/FbaB/LacD_aldolase"/>
</dbReference>
<accession>A0A1Q9A946</accession>
<dbReference type="SUPFAM" id="SSF51569">
    <property type="entry name" value="Aldolase"/>
    <property type="match status" value="1"/>
</dbReference>
<dbReference type="EMBL" id="MKIN01000020">
    <property type="protein sequence ID" value="OLP51122.1"/>
    <property type="molecule type" value="Genomic_DNA"/>
</dbReference>
<dbReference type="Pfam" id="PF01791">
    <property type="entry name" value="DeoC"/>
    <property type="match status" value="1"/>
</dbReference>
<evidence type="ECO:0000313" key="10">
    <source>
        <dbReference type="Proteomes" id="UP000185598"/>
    </source>
</evidence>
<dbReference type="RefSeq" id="WP_075613824.1">
    <property type="nucleotide sequence ID" value="NZ_JACIED010000005.1"/>
</dbReference>
<keyword evidence="4 8" id="KW-0456">Lyase</keyword>
<dbReference type="CDD" id="cd00959">
    <property type="entry name" value="DeoC"/>
    <property type="match status" value="1"/>
</dbReference>
<name>A0A1Q9A946_9HYPH</name>
<reference evidence="9 10" key="1">
    <citation type="submission" date="2016-09" db="EMBL/GenBank/DDBJ databases">
        <title>Rhizobium oryziradicis sp. nov., isolated from the root of rice.</title>
        <authorList>
            <person name="Zhao J."/>
            <person name="Zhang X."/>
        </authorList>
    </citation>
    <scope>NUCLEOTIDE SEQUENCE [LARGE SCALE GENOMIC DNA]</scope>
    <source>
        <strain evidence="9 10">14971</strain>
    </source>
</reference>
<evidence type="ECO:0000256" key="7">
    <source>
        <dbReference type="NCBIfam" id="TIGR00126"/>
    </source>
</evidence>